<dbReference type="RefSeq" id="WP_307228700.1">
    <property type="nucleotide sequence ID" value="NZ_JAUSVF010000001.1"/>
</dbReference>
<dbReference type="Proteomes" id="UP001230207">
    <property type="component" value="Unassembled WGS sequence"/>
</dbReference>
<sequence>MRTTVNLDDDLMARAEEVTGIKERSALLKEALRRLIQNEAARRLFALGGSAPEIQAPSRRRWNVDGSWAGSTGGESE</sequence>
<organism evidence="1 2">
    <name type="scientific">Pararhizobium capsulatum DSM 1112</name>
    <dbReference type="NCBI Taxonomy" id="1121113"/>
    <lineage>
        <taxon>Bacteria</taxon>
        <taxon>Pseudomonadati</taxon>
        <taxon>Pseudomonadota</taxon>
        <taxon>Alphaproteobacteria</taxon>
        <taxon>Hyphomicrobiales</taxon>
        <taxon>Rhizobiaceae</taxon>
        <taxon>Rhizobium/Agrobacterium group</taxon>
        <taxon>Pararhizobium</taxon>
    </lineage>
</organism>
<gene>
    <name evidence="1" type="ORF">QO002_001777</name>
</gene>
<protein>
    <submittedName>
        <fullName evidence="1">Arc/MetJ family transcription regulator</fullName>
    </submittedName>
</protein>
<name>A0ABU0BN10_9HYPH</name>
<evidence type="ECO:0000313" key="1">
    <source>
        <dbReference type="EMBL" id="MDQ0319639.1"/>
    </source>
</evidence>
<accession>A0ABU0BN10</accession>
<comment type="caution">
    <text evidence="1">The sequence shown here is derived from an EMBL/GenBank/DDBJ whole genome shotgun (WGS) entry which is preliminary data.</text>
</comment>
<dbReference type="InterPro" id="IPR019239">
    <property type="entry name" value="VapB_antitoxin"/>
</dbReference>
<reference evidence="1 2" key="1">
    <citation type="submission" date="2023-07" db="EMBL/GenBank/DDBJ databases">
        <title>Genomic Encyclopedia of Type Strains, Phase IV (KMG-IV): sequencing the most valuable type-strain genomes for metagenomic binning, comparative biology and taxonomic classification.</title>
        <authorList>
            <person name="Goeker M."/>
        </authorList>
    </citation>
    <scope>NUCLEOTIDE SEQUENCE [LARGE SCALE GENOMIC DNA]</scope>
    <source>
        <strain evidence="1 2">DSM 1112</strain>
    </source>
</reference>
<proteinExistence type="predicted"/>
<evidence type="ECO:0000313" key="2">
    <source>
        <dbReference type="Proteomes" id="UP001230207"/>
    </source>
</evidence>
<keyword evidence="2" id="KW-1185">Reference proteome</keyword>
<dbReference type="EMBL" id="JAUSVF010000001">
    <property type="protein sequence ID" value="MDQ0319639.1"/>
    <property type="molecule type" value="Genomic_DNA"/>
</dbReference>
<dbReference type="Pfam" id="PF09957">
    <property type="entry name" value="VapB_antitoxin"/>
    <property type="match status" value="1"/>
</dbReference>